<feature type="region of interest" description="Disordered" evidence="2">
    <location>
        <begin position="59"/>
        <end position="81"/>
    </location>
</feature>
<dbReference type="PANTHER" id="PTHR46825:SF9">
    <property type="entry name" value="BETA-LACTAMASE-RELATED DOMAIN-CONTAINING PROTEIN"/>
    <property type="match status" value="1"/>
</dbReference>
<feature type="compositionally biased region" description="Basic and acidic residues" evidence="2">
    <location>
        <begin position="60"/>
        <end position="71"/>
    </location>
</feature>
<keyword evidence="5" id="KW-1185">Reference proteome</keyword>
<dbReference type="AlphaFoldDB" id="A0A0D2FJ29"/>
<dbReference type="HOGENOM" id="CLU_481586_0_0_1"/>
<dbReference type="Gene3D" id="3.40.710.10">
    <property type="entry name" value="DD-peptidase/beta-lactamase superfamily"/>
    <property type="match status" value="1"/>
</dbReference>
<feature type="domain" description="Beta-lactamase-related" evidence="3">
    <location>
        <begin position="159"/>
        <end position="421"/>
    </location>
</feature>
<dbReference type="Proteomes" id="UP000053617">
    <property type="component" value="Unassembled WGS sequence"/>
</dbReference>
<dbReference type="GeneID" id="25295982"/>
<evidence type="ECO:0000313" key="5">
    <source>
        <dbReference type="Proteomes" id="UP000053617"/>
    </source>
</evidence>
<dbReference type="PANTHER" id="PTHR46825">
    <property type="entry name" value="D-ALANYL-D-ALANINE-CARBOXYPEPTIDASE/ENDOPEPTIDASE AMPH"/>
    <property type="match status" value="1"/>
</dbReference>
<comment type="similarity">
    <text evidence="1">Belongs to the peptidase S12 family.</text>
</comment>
<dbReference type="InterPro" id="IPR001466">
    <property type="entry name" value="Beta-lactam-related"/>
</dbReference>
<dbReference type="SUPFAM" id="SSF56601">
    <property type="entry name" value="beta-lactamase/transpeptidase-like"/>
    <property type="match status" value="1"/>
</dbReference>
<evidence type="ECO:0000313" key="4">
    <source>
        <dbReference type="EMBL" id="KIX01972.1"/>
    </source>
</evidence>
<evidence type="ECO:0000256" key="1">
    <source>
        <dbReference type="ARBA" id="ARBA00038215"/>
    </source>
</evidence>
<dbReference type="OrthoDB" id="5946976at2759"/>
<proteinExistence type="inferred from homology"/>
<accession>A0A0D2FJ29</accession>
<dbReference type="RefSeq" id="XP_013269108.1">
    <property type="nucleotide sequence ID" value="XM_013413654.1"/>
</dbReference>
<organism evidence="4 5">
    <name type="scientific">Rhinocladiella mackenziei CBS 650.93</name>
    <dbReference type="NCBI Taxonomy" id="1442369"/>
    <lineage>
        <taxon>Eukaryota</taxon>
        <taxon>Fungi</taxon>
        <taxon>Dikarya</taxon>
        <taxon>Ascomycota</taxon>
        <taxon>Pezizomycotina</taxon>
        <taxon>Eurotiomycetes</taxon>
        <taxon>Chaetothyriomycetidae</taxon>
        <taxon>Chaetothyriales</taxon>
        <taxon>Herpotrichiellaceae</taxon>
        <taxon>Rhinocladiella</taxon>
    </lineage>
</organism>
<dbReference type="VEuPathDB" id="FungiDB:Z518_07911"/>
<sequence length="566" mass="63803">MGSKASSQPRFRLSSETIIKQIALVLNAANQDRIAIHFEDLSLESQDQQVQVLNLFSRTSEPDAQERHESDPSSSISLSEIIPEPENEQVRVRIEDSKASGFIYAVGSFGKDFITLTWIMLLKDNTFCQKHNVTSDTRACVLYNEKSREEGLQEIWLRDNPSIHELLIHVNGFAPMNEYLIAPDGTSLSSQEEFLKVAAEITHDKYEDQTEYRCEYSNANYIFLGIILELITGKPLWLLVKEVVIDKLGLEETTFHENTLRGLAGERVLVEGARISSDGTRSAVDHFNHLDNIAQYASMGLRSSLRDLAKFNREILLALDGQSQLGLDEADLEMFFKGRPMAPYGYFTELGRDMYSESPNRHLYPDGYPHYHLGKPKTKDKAMRVAFRKAGYIDGFGCNVTLMPKRRISLIVLGNSTGPIDTTLHISNFILQEALHLSNPVNIVQKAIEEGHVCRQTLRQIESPEGLSQISPQPAVDLTGTYKHQRYEQQITVHGDGMVTFHTGAKYSSKMNLVHIGDSMVMVLPGAKGLGFDTWSAWREMRFQVLGFQNRPALIQPGARYAYIKA</sequence>
<dbReference type="EMBL" id="KN847480">
    <property type="protein sequence ID" value="KIX01972.1"/>
    <property type="molecule type" value="Genomic_DNA"/>
</dbReference>
<protein>
    <recommendedName>
        <fullName evidence="3">Beta-lactamase-related domain-containing protein</fullName>
    </recommendedName>
</protein>
<gene>
    <name evidence="4" type="ORF">Z518_07911</name>
</gene>
<dbReference type="Pfam" id="PF00144">
    <property type="entry name" value="Beta-lactamase"/>
    <property type="match status" value="1"/>
</dbReference>
<dbReference type="InterPro" id="IPR050491">
    <property type="entry name" value="AmpC-like"/>
</dbReference>
<evidence type="ECO:0000256" key="2">
    <source>
        <dbReference type="SAM" id="MobiDB-lite"/>
    </source>
</evidence>
<name>A0A0D2FJ29_9EURO</name>
<feature type="compositionally biased region" description="Low complexity" evidence="2">
    <location>
        <begin position="72"/>
        <end position="81"/>
    </location>
</feature>
<evidence type="ECO:0000259" key="3">
    <source>
        <dbReference type="Pfam" id="PF00144"/>
    </source>
</evidence>
<reference evidence="4 5" key="1">
    <citation type="submission" date="2015-01" db="EMBL/GenBank/DDBJ databases">
        <title>The Genome Sequence of Rhinocladiella mackenzie CBS 650.93.</title>
        <authorList>
            <consortium name="The Broad Institute Genomics Platform"/>
            <person name="Cuomo C."/>
            <person name="de Hoog S."/>
            <person name="Gorbushina A."/>
            <person name="Stielow B."/>
            <person name="Teixiera M."/>
            <person name="Abouelleil A."/>
            <person name="Chapman S.B."/>
            <person name="Priest M."/>
            <person name="Young S.K."/>
            <person name="Wortman J."/>
            <person name="Nusbaum C."/>
            <person name="Birren B."/>
        </authorList>
    </citation>
    <scope>NUCLEOTIDE SEQUENCE [LARGE SCALE GENOMIC DNA]</scope>
    <source>
        <strain evidence="4 5">CBS 650.93</strain>
    </source>
</reference>
<dbReference type="InterPro" id="IPR012338">
    <property type="entry name" value="Beta-lactam/transpept-like"/>
</dbReference>